<dbReference type="NCBIfam" id="NF033547">
    <property type="entry name" value="transpos_IS1595"/>
    <property type="match status" value="1"/>
</dbReference>
<dbReference type="PANTHER" id="PTHR33293:SF1">
    <property type="entry name" value="INSERTION ELEMENT IS1 1 PROTEIN INSB-RELATED"/>
    <property type="match status" value="1"/>
</dbReference>
<dbReference type="SMART" id="SM01126">
    <property type="entry name" value="DDE_Tnp_IS1595"/>
    <property type="match status" value="1"/>
</dbReference>
<organism evidence="2">
    <name type="scientific">Leptospirillum ferriphilum</name>
    <dbReference type="NCBI Taxonomy" id="178606"/>
    <lineage>
        <taxon>Bacteria</taxon>
        <taxon>Pseudomonadati</taxon>
        <taxon>Nitrospirota</taxon>
        <taxon>Nitrospiria</taxon>
        <taxon>Nitrospirales</taxon>
        <taxon>Nitrospiraceae</taxon>
        <taxon>Leptospirillum</taxon>
    </lineage>
</organism>
<proteinExistence type="predicted"/>
<protein>
    <submittedName>
        <fullName evidence="2">ISXO2-like transposase domain-containing protein</fullName>
    </submittedName>
</protein>
<sequence>MKKPAFQRCLKSVPTLTSAQRGEMKIAIEQVDNKNLVGGVASLVGTPTCCPHCHHPHIRPCGRASGLKRYRCKGCQRTFSPLTNTALAGLHHKDRWLLYLEGFQWGESVRKAARRCGINQKASFNWRHRFLALPSDLQARQESGIVEADEAWFLRSYKGQRHNLPRESRHRGGHASKRGLSSEQVPVLVVRDRSGATSDAILPKDDHLAIQAVLKPLLAQDAVLCTDGGGKGPFALAARKMGIAHRAVNLSKGIRVLAGVYHVQNVNAYHSRLKGWLLRFHGVATKYLGHYLGWKRLLERFGDYLNSALWLTLAVGQHEVQQCLGT</sequence>
<reference evidence="2" key="1">
    <citation type="submission" date="2017-12" db="EMBL/GenBank/DDBJ databases">
        <authorList>
            <consortium name="SysMetEx"/>
        </authorList>
    </citation>
    <scope>NUCLEOTIDE SEQUENCE</scope>
    <source>
        <strain evidence="2">Pb_238</strain>
    </source>
</reference>
<dbReference type="Pfam" id="PF12762">
    <property type="entry name" value="DDE_Tnp_IS1595"/>
    <property type="match status" value="1"/>
</dbReference>
<gene>
    <name evidence="2" type="ORF">LFTS_02024</name>
</gene>
<dbReference type="AlphaFoldDB" id="A0A2I2MI79"/>
<dbReference type="InterPro" id="IPR024445">
    <property type="entry name" value="Tnp_ISXO2-like"/>
</dbReference>
<dbReference type="InterPro" id="IPR051354">
    <property type="entry name" value="Transposase_27_IS1"/>
</dbReference>
<dbReference type="EMBL" id="LT966316">
    <property type="protein sequence ID" value="SOU93374.1"/>
    <property type="molecule type" value="Genomic_DNA"/>
</dbReference>
<evidence type="ECO:0000313" key="2">
    <source>
        <dbReference type="EMBL" id="SOU93374.1"/>
    </source>
</evidence>
<evidence type="ECO:0000259" key="1">
    <source>
        <dbReference type="SMART" id="SM01126"/>
    </source>
</evidence>
<dbReference type="PANTHER" id="PTHR33293">
    <property type="entry name" value="INSERTION ELEMENT IS1 1 PROTEIN INSB-RELATED"/>
    <property type="match status" value="1"/>
</dbReference>
<accession>A0A2I2MI79</accession>
<feature type="domain" description="ISXO2-like transposase" evidence="1">
    <location>
        <begin position="141"/>
        <end position="300"/>
    </location>
</feature>
<name>A0A2I2MI79_9BACT</name>
<dbReference type="OrthoDB" id="8964415at2"/>
<dbReference type="RefSeq" id="WP_023525943.1">
    <property type="nucleotide sequence ID" value="NZ_JPGK01000004.1"/>
</dbReference>